<dbReference type="InterPro" id="IPR008902">
    <property type="entry name" value="Rhamnosid_concanavalin"/>
</dbReference>
<dbReference type="Pfam" id="PF05592">
    <property type="entry name" value="Bac_rhamnosid"/>
    <property type="match status" value="1"/>
</dbReference>
<protein>
    <recommendedName>
        <fullName evidence="2">alpha-L-rhamnosidase</fullName>
        <ecNumber evidence="2">3.2.1.40</ecNumber>
    </recommendedName>
</protein>
<evidence type="ECO:0000259" key="4">
    <source>
        <dbReference type="Pfam" id="PF05592"/>
    </source>
</evidence>
<dbReference type="EC" id="3.2.1.40" evidence="2"/>
<sequence>MSLTVSTNSYFPLGMGNPYPEFAWKLDSNPSNHGVQTAYEIQVSIAPDFEHMSLVWNEGKIKSAEQFGITYNGDPLESRTQYYWRVRVWDSSDSPSKWSKIATFETGIMDPNLWTAKWISAKPLFDPKQDKVLYFHKFITASSAVVNGRAYVSALGWYRLFINDVDITGPCLVPRWTPTDHTLEYQTYDISQHFHVGRNRITIVVGDGRYRGRLGVATRRCVYGDSLAAFAQFHLQLEGIGELVSTTNESWVVSEGPIQRSDPRDGEVVDLRVNSSESSLVNSFPVRMITPPAAKIIAEEVPRVQEVDRLVPIDIKRTPSGKQLIDFGQNFAGVARIRLSGPAGTKVKLEFSEIVGLNGELDLKYVFMGFPGSLEQKDEIILSGKETWFQPFFTIHGFRYVTVDGLPATLGPTDIQGIVLSSKLPTAGTFECSNPQLEKLWKNVFWSLLSNFVDTPTDCPTRERSGWTDDIQIFGPAATHLVASQEYLRRYLSNVEYEQFDDGTIPPVIPSETSKFSGSNTLSRARTSVGWGDVSVMLPWTLYRYYGDKAVLEKQYDSMRLWVDQMELRARTKRSWKGMVSSVYGDHILDTGFHWGEWLRPDEGVMSIILTVLLPPSAVVATAYYANSTRILSEISAIIGKKEDSLRYQAAFTKIRSAWQAAFVQIRKDGIRIGSDKQDDYVRALEFDLLLPEHRPKAVDRLVQLIEKENYHLATGFLSTPMLLPALTANGRPDVAFKLLLQKTCPSWLYQIERGATTIWETWPGYDKRGNASASHNHYAFGSIITWLHEGIAGISPLEPGYRVILIKPTIGGGITHAKASLETPFGLAISSWKIINSGDGEKVDLTITIPIGASAVVHHGTDITEGVPAGTHFYTWRLK</sequence>
<gene>
    <name evidence="8" type="ORF">TWF481_003656</name>
</gene>
<comment type="caution">
    <text evidence="8">The sequence shown here is derived from an EMBL/GenBank/DDBJ whole genome shotgun (WGS) entry which is preliminary data.</text>
</comment>
<evidence type="ECO:0000256" key="3">
    <source>
        <dbReference type="ARBA" id="ARBA00022801"/>
    </source>
</evidence>
<evidence type="ECO:0000259" key="7">
    <source>
        <dbReference type="Pfam" id="PF17390"/>
    </source>
</evidence>
<dbReference type="Pfam" id="PF08531">
    <property type="entry name" value="Bac_rhamnosid_N"/>
    <property type="match status" value="1"/>
</dbReference>
<dbReference type="Gene3D" id="2.60.40.10">
    <property type="entry name" value="Immunoglobulins"/>
    <property type="match status" value="1"/>
</dbReference>
<comment type="catalytic activity">
    <reaction evidence="1">
        <text>Hydrolysis of terminal non-reducing alpha-L-rhamnose residues in alpha-L-rhamnosides.</text>
        <dbReference type="EC" id="3.2.1.40"/>
    </reaction>
</comment>
<dbReference type="PIRSF" id="PIRSF010631">
    <property type="entry name" value="A-rhamnsds"/>
    <property type="match status" value="1"/>
</dbReference>
<evidence type="ECO:0000259" key="6">
    <source>
        <dbReference type="Pfam" id="PF17389"/>
    </source>
</evidence>
<keyword evidence="3" id="KW-0378">Hydrolase</keyword>
<dbReference type="InterPro" id="IPR012341">
    <property type="entry name" value="6hp_glycosidase-like_sf"/>
</dbReference>
<dbReference type="InterPro" id="IPR035398">
    <property type="entry name" value="Bac_rhamnosid_C"/>
</dbReference>
<dbReference type="Pfam" id="PF25788">
    <property type="entry name" value="Ig_Rha78A_N"/>
    <property type="match status" value="1"/>
</dbReference>
<name>A0AAV9WIH9_9PEZI</name>
<dbReference type="PANTHER" id="PTHR33307:SF6">
    <property type="entry name" value="ALPHA-RHAMNOSIDASE (EUROFUNG)-RELATED"/>
    <property type="match status" value="1"/>
</dbReference>
<accession>A0AAV9WIH9</accession>
<evidence type="ECO:0000256" key="1">
    <source>
        <dbReference type="ARBA" id="ARBA00001445"/>
    </source>
</evidence>
<dbReference type="PANTHER" id="PTHR33307">
    <property type="entry name" value="ALPHA-RHAMNOSIDASE (EUROFUNG)"/>
    <property type="match status" value="1"/>
</dbReference>
<feature type="domain" description="Bacterial alpha-L-rhamnosidase N-terminal" evidence="5">
    <location>
        <begin position="145"/>
        <end position="305"/>
    </location>
</feature>
<dbReference type="Pfam" id="PF17389">
    <property type="entry name" value="Bac_rhamnosid6H"/>
    <property type="match status" value="1"/>
</dbReference>
<dbReference type="Gene3D" id="2.60.120.260">
    <property type="entry name" value="Galactose-binding domain-like"/>
    <property type="match status" value="2"/>
</dbReference>
<dbReference type="Gene3D" id="1.50.10.10">
    <property type="match status" value="1"/>
</dbReference>
<evidence type="ECO:0000259" key="5">
    <source>
        <dbReference type="Pfam" id="PF08531"/>
    </source>
</evidence>
<dbReference type="EMBL" id="JAVHJL010000002">
    <property type="protein sequence ID" value="KAK6508889.1"/>
    <property type="molecule type" value="Genomic_DNA"/>
</dbReference>
<feature type="domain" description="Alpha-L-rhamnosidase six-hairpin glycosidase" evidence="6">
    <location>
        <begin position="426"/>
        <end position="791"/>
    </location>
</feature>
<dbReference type="InterPro" id="IPR013783">
    <property type="entry name" value="Ig-like_fold"/>
</dbReference>
<dbReference type="InterPro" id="IPR035396">
    <property type="entry name" value="Bac_rhamnosid6H"/>
</dbReference>
<evidence type="ECO:0000256" key="2">
    <source>
        <dbReference type="ARBA" id="ARBA00012652"/>
    </source>
</evidence>
<feature type="domain" description="Alpha-L-rhamnosidase concanavalin-like" evidence="4">
    <location>
        <begin position="316"/>
        <end position="420"/>
    </location>
</feature>
<evidence type="ECO:0000313" key="8">
    <source>
        <dbReference type="EMBL" id="KAK6508889.1"/>
    </source>
</evidence>
<dbReference type="Gene3D" id="2.60.420.10">
    <property type="entry name" value="Maltose phosphorylase, domain 3"/>
    <property type="match status" value="1"/>
</dbReference>
<dbReference type="Pfam" id="PF17390">
    <property type="entry name" value="Bac_rhamnosid_C"/>
    <property type="match status" value="1"/>
</dbReference>
<dbReference type="InterPro" id="IPR013737">
    <property type="entry name" value="Bac_rhamnosid_N"/>
</dbReference>
<dbReference type="GO" id="GO:0005975">
    <property type="term" value="P:carbohydrate metabolic process"/>
    <property type="evidence" value="ECO:0007669"/>
    <property type="project" value="InterPro"/>
</dbReference>
<keyword evidence="9" id="KW-1185">Reference proteome</keyword>
<dbReference type="Proteomes" id="UP001370758">
    <property type="component" value="Unassembled WGS sequence"/>
</dbReference>
<dbReference type="AlphaFoldDB" id="A0AAV9WIH9"/>
<proteinExistence type="predicted"/>
<dbReference type="InterPro" id="IPR016007">
    <property type="entry name" value="Alpha_rhamnosid"/>
</dbReference>
<reference evidence="8 9" key="1">
    <citation type="submission" date="2023-08" db="EMBL/GenBank/DDBJ databases">
        <authorList>
            <person name="Palmer J.M."/>
        </authorList>
    </citation>
    <scope>NUCLEOTIDE SEQUENCE [LARGE SCALE GENOMIC DNA]</scope>
    <source>
        <strain evidence="8 9">TWF481</strain>
    </source>
</reference>
<evidence type="ECO:0000313" key="9">
    <source>
        <dbReference type="Proteomes" id="UP001370758"/>
    </source>
</evidence>
<dbReference type="SUPFAM" id="SSF48208">
    <property type="entry name" value="Six-hairpin glycosidases"/>
    <property type="match status" value="1"/>
</dbReference>
<feature type="domain" description="Alpha-L-rhamnosidase C-terminal" evidence="7">
    <location>
        <begin position="794"/>
        <end position="859"/>
    </location>
</feature>
<dbReference type="InterPro" id="IPR008928">
    <property type="entry name" value="6-hairpin_glycosidase_sf"/>
</dbReference>
<organism evidence="8 9">
    <name type="scientific">Arthrobotrys musiformis</name>
    <dbReference type="NCBI Taxonomy" id="47236"/>
    <lineage>
        <taxon>Eukaryota</taxon>
        <taxon>Fungi</taxon>
        <taxon>Dikarya</taxon>
        <taxon>Ascomycota</taxon>
        <taxon>Pezizomycotina</taxon>
        <taxon>Orbiliomycetes</taxon>
        <taxon>Orbiliales</taxon>
        <taxon>Orbiliaceae</taxon>
        <taxon>Arthrobotrys</taxon>
    </lineage>
</organism>
<dbReference type="GO" id="GO:0030596">
    <property type="term" value="F:alpha-L-rhamnosidase activity"/>
    <property type="evidence" value="ECO:0007669"/>
    <property type="project" value="UniProtKB-EC"/>
</dbReference>